<keyword evidence="5" id="KW-1185">Reference proteome</keyword>
<protein>
    <recommendedName>
        <fullName evidence="3">Fe/B12 periplasmic-binding domain-containing protein</fullName>
    </recommendedName>
</protein>
<feature type="signal peptide" evidence="2">
    <location>
        <begin position="1"/>
        <end position="35"/>
    </location>
</feature>
<dbReference type="InterPro" id="IPR002491">
    <property type="entry name" value="ABC_transptr_periplasmic_BD"/>
</dbReference>
<comment type="caution">
    <text evidence="4">The sequence shown here is derived from an EMBL/GenBank/DDBJ whole genome shotgun (WGS) entry which is preliminary data.</text>
</comment>
<evidence type="ECO:0000256" key="2">
    <source>
        <dbReference type="SAM" id="SignalP"/>
    </source>
</evidence>
<organism evidence="4 5">
    <name type="scientific">Roseivirga spongicola</name>
    <dbReference type="NCBI Taxonomy" id="333140"/>
    <lineage>
        <taxon>Bacteria</taxon>
        <taxon>Pseudomonadati</taxon>
        <taxon>Bacteroidota</taxon>
        <taxon>Cytophagia</taxon>
        <taxon>Cytophagales</taxon>
        <taxon>Roseivirgaceae</taxon>
        <taxon>Roseivirga</taxon>
    </lineage>
</organism>
<feature type="chain" id="PRO_5007574707" description="Fe/B12 periplasmic-binding domain-containing protein" evidence="2">
    <location>
        <begin position="36"/>
        <end position="399"/>
    </location>
</feature>
<evidence type="ECO:0000259" key="3">
    <source>
        <dbReference type="PROSITE" id="PS50983"/>
    </source>
</evidence>
<dbReference type="Pfam" id="PF01497">
    <property type="entry name" value="Peripla_BP_2"/>
    <property type="match status" value="1"/>
</dbReference>
<dbReference type="AlphaFoldDB" id="A0A150XHP9"/>
<accession>A0A150XHP9</accession>
<sequence length="399" mass="45148">MKKQNVKISCRKAGIALLWSLALTILVGCSSSNSASEDTSTFDPNRNYFPDRVSIDHAIGFDVVYHNHWKELQLLRHYNDFVDTVSFALVQRGTPNPDGFEATRTIQIPVEKVGSLSTTHLGMFQMLDALDHLKGVETASYISSDEVRALVNQQKITELAPAGTLNTELVLASEIEVLMGVGYPNSQNDSYQELENAGIPVLLNADWQELDLLGRAEWVKMIALLLNREKEVNEAFAEIEQEYNEVLQLVEQKETEGPMTITGMVQGDAWFVSGGKSFGYHVLKTAKVQYPWSDDTSTGSLKLDFETVYEYGLKSDYWMVPGSAKTLEEILQRDSRFKDFKSYQDKNIYNIYGRYTEGGGNDYYESGIVNPHIILKDVVRIFHPELLPDHELVYYARLK</sequence>
<keyword evidence="2" id="KW-0732">Signal</keyword>
<dbReference type="PROSITE" id="PS51257">
    <property type="entry name" value="PROKAR_LIPOPROTEIN"/>
    <property type="match status" value="1"/>
</dbReference>
<keyword evidence="1" id="KW-0175">Coiled coil</keyword>
<dbReference type="Gene3D" id="3.40.50.1980">
    <property type="entry name" value="Nitrogenase molybdenum iron protein domain"/>
    <property type="match status" value="2"/>
</dbReference>
<dbReference type="PROSITE" id="PS50983">
    <property type="entry name" value="FE_B12_PBP"/>
    <property type="match status" value="1"/>
</dbReference>
<dbReference type="InterPro" id="IPR050902">
    <property type="entry name" value="ABC_Transporter_SBP"/>
</dbReference>
<name>A0A150XHP9_9BACT</name>
<dbReference type="SUPFAM" id="SSF53807">
    <property type="entry name" value="Helical backbone' metal receptor"/>
    <property type="match status" value="1"/>
</dbReference>
<proteinExistence type="predicted"/>
<dbReference type="GO" id="GO:0071281">
    <property type="term" value="P:cellular response to iron ion"/>
    <property type="evidence" value="ECO:0007669"/>
    <property type="project" value="TreeGrafter"/>
</dbReference>
<dbReference type="OrthoDB" id="9812528at2"/>
<dbReference type="Proteomes" id="UP000075606">
    <property type="component" value="Unassembled WGS sequence"/>
</dbReference>
<evidence type="ECO:0000313" key="5">
    <source>
        <dbReference type="Proteomes" id="UP000075606"/>
    </source>
</evidence>
<feature type="coiled-coil region" evidence="1">
    <location>
        <begin position="222"/>
        <end position="256"/>
    </location>
</feature>
<evidence type="ECO:0000313" key="4">
    <source>
        <dbReference type="EMBL" id="KYG78247.1"/>
    </source>
</evidence>
<feature type="domain" description="Fe/B12 periplasmic-binding" evidence="3">
    <location>
        <begin position="112"/>
        <end position="386"/>
    </location>
</feature>
<evidence type="ECO:0000256" key="1">
    <source>
        <dbReference type="SAM" id="Coils"/>
    </source>
</evidence>
<reference evidence="4 5" key="1">
    <citation type="submission" date="2016-01" db="EMBL/GenBank/DDBJ databases">
        <title>Genome sequencing of Roseivirga spongicola UST030701-084.</title>
        <authorList>
            <person name="Selvaratnam C."/>
            <person name="Thevarajoo S."/>
            <person name="Goh K.M."/>
            <person name="Ee R."/>
            <person name="Chan K.-G."/>
            <person name="Chong C.S."/>
        </authorList>
    </citation>
    <scope>NUCLEOTIDE SEQUENCE [LARGE SCALE GENOMIC DNA]</scope>
    <source>
        <strain evidence="4 5">UST030701-084</strain>
    </source>
</reference>
<dbReference type="RefSeq" id="WP_068217603.1">
    <property type="nucleotide sequence ID" value="NZ_CP139724.1"/>
</dbReference>
<dbReference type="PANTHER" id="PTHR30535">
    <property type="entry name" value="VITAMIN B12-BINDING PROTEIN"/>
    <property type="match status" value="1"/>
</dbReference>
<dbReference type="STRING" id="333140.AWW68_05635"/>
<gene>
    <name evidence="4" type="ORF">AWW68_05635</name>
</gene>
<dbReference type="PANTHER" id="PTHR30535:SF34">
    <property type="entry name" value="MOLYBDATE-BINDING PROTEIN MOLA"/>
    <property type="match status" value="1"/>
</dbReference>
<dbReference type="EMBL" id="LRPC01000001">
    <property type="protein sequence ID" value="KYG78247.1"/>
    <property type="molecule type" value="Genomic_DNA"/>
</dbReference>